<name>A0A427A6L6_ENSVE</name>
<protein>
    <submittedName>
        <fullName evidence="2">Uncharacterized protein</fullName>
    </submittedName>
</protein>
<reference evidence="2 3" key="1">
    <citation type="journal article" date="2014" name="Agronomy (Basel)">
        <title>A Draft Genome Sequence for Ensete ventricosum, the Drought-Tolerant Tree Against Hunger.</title>
        <authorList>
            <person name="Harrison J."/>
            <person name="Moore K.A."/>
            <person name="Paszkiewicz K."/>
            <person name="Jones T."/>
            <person name="Grant M."/>
            <person name="Ambacheew D."/>
            <person name="Muzemil S."/>
            <person name="Studholme D.J."/>
        </authorList>
    </citation>
    <scope>NUCLEOTIDE SEQUENCE [LARGE SCALE GENOMIC DNA]</scope>
</reference>
<dbReference type="Proteomes" id="UP000287651">
    <property type="component" value="Unassembled WGS sequence"/>
</dbReference>
<evidence type="ECO:0000256" key="1">
    <source>
        <dbReference type="SAM" id="MobiDB-lite"/>
    </source>
</evidence>
<organism evidence="2 3">
    <name type="scientific">Ensete ventricosum</name>
    <name type="common">Abyssinian banana</name>
    <name type="synonym">Musa ensete</name>
    <dbReference type="NCBI Taxonomy" id="4639"/>
    <lineage>
        <taxon>Eukaryota</taxon>
        <taxon>Viridiplantae</taxon>
        <taxon>Streptophyta</taxon>
        <taxon>Embryophyta</taxon>
        <taxon>Tracheophyta</taxon>
        <taxon>Spermatophyta</taxon>
        <taxon>Magnoliopsida</taxon>
        <taxon>Liliopsida</taxon>
        <taxon>Zingiberales</taxon>
        <taxon>Musaceae</taxon>
        <taxon>Ensete</taxon>
    </lineage>
</organism>
<accession>A0A427A6L6</accession>
<sequence>MPRVFLSRCMARERVLDGFCSVEVQALGIEARVCRIFAWVVQRVSLGATPHGASCSTPRTSLPPTPRDKGGLGREQWLWGRSRLLGQLGYEGCNGLRHPRQCLHLMSEAKGWLGGHR</sequence>
<evidence type="ECO:0000313" key="2">
    <source>
        <dbReference type="EMBL" id="RRT71899.1"/>
    </source>
</evidence>
<comment type="caution">
    <text evidence="2">The sequence shown here is derived from an EMBL/GenBank/DDBJ whole genome shotgun (WGS) entry which is preliminary data.</text>
</comment>
<gene>
    <name evidence="2" type="ORF">B296_00023315</name>
</gene>
<evidence type="ECO:0000313" key="3">
    <source>
        <dbReference type="Proteomes" id="UP000287651"/>
    </source>
</evidence>
<proteinExistence type="predicted"/>
<dbReference type="EMBL" id="AMZH03003570">
    <property type="protein sequence ID" value="RRT71899.1"/>
    <property type="molecule type" value="Genomic_DNA"/>
</dbReference>
<dbReference type="AlphaFoldDB" id="A0A427A6L6"/>
<feature type="region of interest" description="Disordered" evidence="1">
    <location>
        <begin position="51"/>
        <end position="73"/>
    </location>
</feature>